<evidence type="ECO:0000256" key="5">
    <source>
        <dbReference type="ARBA" id="ARBA00022989"/>
    </source>
</evidence>
<keyword evidence="4 7" id="KW-0812">Transmembrane</keyword>
<evidence type="ECO:0000256" key="7">
    <source>
        <dbReference type="RuleBase" id="RU363032"/>
    </source>
</evidence>
<dbReference type="Gene3D" id="1.10.3720.10">
    <property type="entry name" value="MetI-like"/>
    <property type="match status" value="1"/>
</dbReference>
<dbReference type="GO" id="GO:0005886">
    <property type="term" value="C:plasma membrane"/>
    <property type="evidence" value="ECO:0007669"/>
    <property type="project" value="UniProtKB-SubCell"/>
</dbReference>
<evidence type="ECO:0000259" key="8">
    <source>
        <dbReference type="PROSITE" id="PS50928"/>
    </source>
</evidence>
<name>A0A0J9BJ47_9FIRM</name>
<organism evidence="9 10">
    <name type="scientific">[Clostridium] citroniae WAL-19142</name>
    <dbReference type="NCBI Taxonomy" id="742734"/>
    <lineage>
        <taxon>Bacteria</taxon>
        <taxon>Bacillati</taxon>
        <taxon>Bacillota</taxon>
        <taxon>Clostridia</taxon>
        <taxon>Lachnospirales</taxon>
        <taxon>Lachnospiraceae</taxon>
        <taxon>Enterocloster</taxon>
    </lineage>
</organism>
<dbReference type="CDD" id="cd06261">
    <property type="entry name" value="TM_PBP2"/>
    <property type="match status" value="1"/>
</dbReference>
<feature type="transmembrane region" description="Helical" evidence="7">
    <location>
        <begin position="6"/>
        <end position="31"/>
    </location>
</feature>
<dbReference type="EMBL" id="ADLK01000047">
    <property type="protein sequence ID" value="KMW12972.1"/>
    <property type="molecule type" value="Genomic_DNA"/>
</dbReference>
<feature type="transmembrane region" description="Helical" evidence="7">
    <location>
        <begin position="247"/>
        <end position="267"/>
    </location>
</feature>
<evidence type="ECO:0000256" key="4">
    <source>
        <dbReference type="ARBA" id="ARBA00022692"/>
    </source>
</evidence>
<comment type="caution">
    <text evidence="9">The sequence shown here is derived from an EMBL/GenBank/DDBJ whole genome shotgun (WGS) entry which is preliminary data.</text>
</comment>
<comment type="subcellular location">
    <subcellularLocation>
        <location evidence="1 7">Cell membrane</location>
        <topology evidence="1 7">Multi-pass membrane protein</topology>
    </subcellularLocation>
</comment>
<reference evidence="9 10" key="1">
    <citation type="submission" date="2011-04" db="EMBL/GenBank/DDBJ databases">
        <title>The Genome Sequence of Clostridium citroniae WAL-19142.</title>
        <authorList>
            <consortium name="The Broad Institute Genome Sequencing Platform"/>
            <person name="Earl A."/>
            <person name="Ward D."/>
            <person name="Feldgarden M."/>
            <person name="Gevers D."/>
            <person name="Warren Y.A."/>
            <person name="Tyrrell K.L."/>
            <person name="Citron D.M."/>
            <person name="Goldstein E.J."/>
            <person name="Daigneault M."/>
            <person name="Allen-Vercoe E."/>
            <person name="Young S.K."/>
            <person name="Zeng Q."/>
            <person name="Gargeya S."/>
            <person name="Fitzgerald M."/>
            <person name="Haas B."/>
            <person name="Abouelleil A."/>
            <person name="Alvarado L."/>
            <person name="Arachchi H.M."/>
            <person name="Berlin A."/>
            <person name="Brown A."/>
            <person name="Chapman S.B."/>
            <person name="Chen Z."/>
            <person name="Dunbar C."/>
            <person name="Freedman E."/>
            <person name="Gearin G."/>
            <person name="Gellesch M."/>
            <person name="Goldberg J."/>
            <person name="Griggs A."/>
            <person name="Gujja S."/>
            <person name="Heilman E.R."/>
            <person name="Heiman D."/>
            <person name="Howarth C."/>
            <person name="Larson L."/>
            <person name="Lui A."/>
            <person name="MacDonald P.J."/>
            <person name="Mehta T."/>
            <person name="Montmayeur A."/>
            <person name="Murphy C."/>
            <person name="Neiman D."/>
            <person name="Pearson M."/>
            <person name="Priest M."/>
            <person name="Roberts A."/>
            <person name="Saif S."/>
            <person name="Shea T."/>
            <person name="Shenoy N."/>
            <person name="Sisk P."/>
            <person name="Stolte C."/>
            <person name="Sykes S."/>
            <person name="White J."/>
            <person name="Yandava C."/>
            <person name="Wortman J."/>
            <person name="Nusbaum C."/>
            <person name="Birren B."/>
        </authorList>
    </citation>
    <scope>NUCLEOTIDE SEQUENCE [LARGE SCALE GENOMIC DNA]</scope>
    <source>
        <strain evidence="9 10">WAL-19142</strain>
    </source>
</reference>
<dbReference type="AlphaFoldDB" id="A0A0J9BJ47"/>
<sequence>MKQNRFITWIAYGVLIIISFIMVYPFLWMLFGSFKTNQEIIQYPLSLIPQKWVLNGWKGILTLSGNSLWHYFKNSIIISGGSTLLVVLATSLGGYALYRKGSLPGFSMIQTSFSVSMMYPAVLLLIPLYVIVVQLGLYGTNNFWGIILASSTGAWGAALPFFLFKNFFQSLPYDLIESATIDGATEFQIFFKIVTPVMYPVFTTATLISFLSSWGLWLPVLMLSKDMSTYNLAAMLVNLNSDLGVDLSMTAALSTAISLPVVLIFLITQRKVMEGIAAGSVKG</sequence>
<dbReference type="Proteomes" id="UP000037392">
    <property type="component" value="Unassembled WGS sequence"/>
</dbReference>
<keyword evidence="3" id="KW-1003">Cell membrane</keyword>
<evidence type="ECO:0000256" key="2">
    <source>
        <dbReference type="ARBA" id="ARBA00022448"/>
    </source>
</evidence>
<accession>A0A0J9BJ47</accession>
<keyword evidence="2 7" id="KW-0813">Transport</keyword>
<protein>
    <recommendedName>
        <fullName evidence="8">ABC transmembrane type-1 domain-containing protein</fullName>
    </recommendedName>
</protein>
<dbReference type="GeneID" id="93164930"/>
<feature type="transmembrane region" description="Helical" evidence="7">
    <location>
        <begin position="77"/>
        <end position="98"/>
    </location>
</feature>
<evidence type="ECO:0000256" key="3">
    <source>
        <dbReference type="ARBA" id="ARBA00022475"/>
    </source>
</evidence>
<dbReference type="SUPFAM" id="SSF161098">
    <property type="entry name" value="MetI-like"/>
    <property type="match status" value="1"/>
</dbReference>
<feature type="domain" description="ABC transmembrane type-1" evidence="8">
    <location>
        <begin position="72"/>
        <end position="268"/>
    </location>
</feature>
<proteinExistence type="inferred from homology"/>
<feature type="transmembrane region" description="Helical" evidence="7">
    <location>
        <begin position="197"/>
        <end position="217"/>
    </location>
</feature>
<dbReference type="RefSeq" id="WP_048931060.1">
    <property type="nucleotide sequence ID" value="NZ_KQ235885.1"/>
</dbReference>
<comment type="similarity">
    <text evidence="7">Belongs to the binding-protein-dependent transport system permease family.</text>
</comment>
<evidence type="ECO:0000313" key="9">
    <source>
        <dbReference type="EMBL" id="KMW12972.1"/>
    </source>
</evidence>
<dbReference type="PANTHER" id="PTHR43744">
    <property type="entry name" value="ABC TRANSPORTER PERMEASE PROTEIN MG189-RELATED-RELATED"/>
    <property type="match status" value="1"/>
</dbReference>
<dbReference type="PATRIC" id="fig|742734.4.peg.5503"/>
<dbReference type="OrthoDB" id="9771544at2"/>
<feature type="transmembrane region" description="Helical" evidence="7">
    <location>
        <begin position="118"/>
        <end position="137"/>
    </location>
</feature>
<gene>
    <name evidence="9" type="ORF">HMPREF9470_05144</name>
</gene>
<dbReference type="PROSITE" id="PS50928">
    <property type="entry name" value="ABC_TM1"/>
    <property type="match status" value="1"/>
</dbReference>
<dbReference type="InterPro" id="IPR000515">
    <property type="entry name" value="MetI-like"/>
</dbReference>
<dbReference type="PANTHER" id="PTHR43744:SF12">
    <property type="entry name" value="ABC TRANSPORTER PERMEASE PROTEIN MG189-RELATED"/>
    <property type="match status" value="1"/>
</dbReference>
<keyword evidence="5 7" id="KW-1133">Transmembrane helix</keyword>
<evidence type="ECO:0000256" key="6">
    <source>
        <dbReference type="ARBA" id="ARBA00023136"/>
    </source>
</evidence>
<dbReference type="InterPro" id="IPR035906">
    <property type="entry name" value="MetI-like_sf"/>
</dbReference>
<evidence type="ECO:0000256" key="1">
    <source>
        <dbReference type="ARBA" id="ARBA00004651"/>
    </source>
</evidence>
<dbReference type="GO" id="GO:0055085">
    <property type="term" value="P:transmembrane transport"/>
    <property type="evidence" value="ECO:0007669"/>
    <property type="project" value="InterPro"/>
</dbReference>
<evidence type="ECO:0000313" key="10">
    <source>
        <dbReference type="Proteomes" id="UP000037392"/>
    </source>
</evidence>
<keyword evidence="6 7" id="KW-0472">Membrane</keyword>
<feature type="transmembrane region" description="Helical" evidence="7">
    <location>
        <begin position="143"/>
        <end position="164"/>
    </location>
</feature>
<dbReference type="Pfam" id="PF00528">
    <property type="entry name" value="BPD_transp_1"/>
    <property type="match status" value="1"/>
</dbReference>